<protein>
    <submittedName>
        <fullName evidence="2">Flp/Fap pilin component</fullName>
    </submittedName>
</protein>
<gene>
    <name evidence="2" type="ORF">AWB75_03152</name>
</gene>
<evidence type="ECO:0000313" key="2">
    <source>
        <dbReference type="EMBL" id="SAK66705.1"/>
    </source>
</evidence>
<dbReference type="Proteomes" id="UP000054870">
    <property type="component" value="Unassembled WGS sequence"/>
</dbReference>
<accession>A0A158B9F1</accession>
<keyword evidence="1" id="KW-1133">Transmembrane helix</keyword>
<keyword evidence="1" id="KW-0812">Transmembrane</keyword>
<comment type="caution">
    <text evidence="2">The sequence shown here is derived from an EMBL/GenBank/DDBJ whole genome shotgun (WGS) entry which is preliminary data.</text>
</comment>
<keyword evidence="1" id="KW-0472">Membrane</keyword>
<dbReference type="Pfam" id="PF04964">
    <property type="entry name" value="Flp_Fap"/>
    <property type="match status" value="1"/>
</dbReference>
<dbReference type="InterPro" id="IPR007047">
    <property type="entry name" value="Flp_Fap"/>
</dbReference>
<reference evidence="2" key="1">
    <citation type="submission" date="2016-01" db="EMBL/GenBank/DDBJ databases">
        <authorList>
            <person name="Peeters C."/>
        </authorList>
    </citation>
    <scope>NUCLEOTIDE SEQUENCE [LARGE SCALE GENOMIC DNA]</scope>
    <source>
        <strain evidence="2">LMG 29318</strain>
    </source>
</reference>
<proteinExistence type="predicted"/>
<keyword evidence="3" id="KW-1185">Reference proteome</keyword>
<name>A0A158B9F1_9BURK</name>
<organism evidence="2 3">
    <name type="scientific">Caballeronia catudaia</name>
    <dbReference type="NCBI Taxonomy" id="1777136"/>
    <lineage>
        <taxon>Bacteria</taxon>
        <taxon>Pseudomonadati</taxon>
        <taxon>Pseudomonadota</taxon>
        <taxon>Betaproteobacteria</taxon>
        <taxon>Burkholderiales</taxon>
        <taxon>Burkholderiaceae</taxon>
        <taxon>Caballeronia</taxon>
    </lineage>
</organism>
<dbReference type="AlphaFoldDB" id="A0A158B9F1"/>
<dbReference type="EMBL" id="FCOF02000012">
    <property type="protein sequence ID" value="SAK66705.1"/>
    <property type="molecule type" value="Genomic_DNA"/>
</dbReference>
<evidence type="ECO:0000256" key="1">
    <source>
        <dbReference type="SAM" id="Phobius"/>
    </source>
</evidence>
<evidence type="ECO:0000313" key="3">
    <source>
        <dbReference type="Proteomes" id="UP000054870"/>
    </source>
</evidence>
<feature type="transmembrane region" description="Helical" evidence="1">
    <location>
        <begin position="41"/>
        <end position="59"/>
    </location>
</feature>
<sequence length="79" mass="8538">MIQTVDTPWYCKPYLTHQGSNMQKLLKAFVRDERGVSAMEYAILAGIVVVALVAVGGAFSGEMQSIFTNLTTKVKNAAG</sequence>